<dbReference type="InterPro" id="IPR019327">
    <property type="entry name" value="WKF"/>
</dbReference>
<evidence type="ECO:0000313" key="3">
    <source>
        <dbReference type="EMBL" id="OAT10476.1"/>
    </source>
</evidence>
<reference evidence="4" key="1">
    <citation type="journal article" date="2015" name="PLoS Genet.">
        <title>The dynamic genome and transcriptome of the human fungal pathogen Blastomyces and close relative Emmonsia.</title>
        <authorList>
            <person name="Munoz J.F."/>
            <person name="Gauthier G.M."/>
            <person name="Desjardins C.A."/>
            <person name="Gallo J.E."/>
            <person name="Holder J."/>
            <person name="Sullivan T.D."/>
            <person name="Marty A.J."/>
            <person name="Carmen J.C."/>
            <person name="Chen Z."/>
            <person name="Ding L."/>
            <person name="Gujja S."/>
            <person name="Magrini V."/>
            <person name="Misas E."/>
            <person name="Mitreva M."/>
            <person name="Priest M."/>
            <person name="Saif S."/>
            <person name="Whiston E.A."/>
            <person name="Young S."/>
            <person name="Zeng Q."/>
            <person name="Goldman W.E."/>
            <person name="Mardis E.R."/>
            <person name="Taylor J.W."/>
            <person name="McEwen J.G."/>
            <person name="Clay O.K."/>
            <person name="Klein B.S."/>
            <person name="Cuomo C.A."/>
        </authorList>
    </citation>
    <scope>NUCLEOTIDE SEQUENCE [LARGE SCALE GENOMIC DNA]</scope>
    <source>
        <strain evidence="4">SLH14081</strain>
    </source>
</reference>
<feature type="compositionally biased region" description="Acidic residues" evidence="1">
    <location>
        <begin position="377"/>
        <end position="391"/>
    </location>
</feature>
<proteinExistence type="predicted"/>
<dbReference type="OrthoDB" id="10261563at2759"/>
<feature type="compositionally biased region" description="Acidic residues" evidence="1">
    <location>
        <begin position="130"/>
        <end position="146"/>
    </location>
</feature>
<dbReference type="Pfam" id="PF10180">
    <property type="entry name" value="WKF"/>
    <property type="match status" value="1"/>
</dbReference>
<dbReference type="KEGG" id="bgh:BDBG_06312"/>
<feature type="compositionally biased region" description="Basic residues" evidence="1">
    <location>
        <begin position="156"/>
        <end position="169"/>
    </location>
</feature>
<evidence type="ECO:0000256" key="1">
    <source>
        <dbReference type="SAM" id="MobiDB-lite"/>
    </source>
</evidence>
<name>A0A179UQU7_BLAGS</name>
<feature type="region of interest" description="Disordered" evidence="1">
    <location>
        <begin position="20"/>
        <end position="182"/>
    </location>
</feature>
<keyword evidence="4" id="KW-1185">Reference proteome</keyword>
<dbReference type="STRING" id="559298.A0A179UQU7"/>
<feature type="compositionally biased region" description="Basic and acidic residues" evidence="1">
    <location>
        <begin position="54"/>
        <end position="78"/>
    </location>
</feature>
<organism evidence="3 4">
    <name type="scientific">Blastomyces gilchristii (strain SLH14081)</name>
    <name type="common">Blastomyces dermatitidis</name>
    <dbReference type="NCBI Taxonomy" id="559298"/>
    <lineage>
        <taxon>Eukaryota</taxon>
        <taxon>Fungi</taxon>
        <taxon>Dikarya</taxon>
        <taxon>Ascomycota</taxon>
        <taxon>Pezizomycotina</taxon>
        <taxon>Eurotiomycetes</taxon>
        <taxon>Eurotiomycetidae</taxon>
        <taxon>Onygenales</taxon>
        <taxon>Ajellomycetaceae</taxon>
        <taxon>Blastomyces</taxon>
    </lineage>
</organism>
<dbReference type="GO" id="GO:0000502">
    <property type="term" value="C:proteasome complex"/>
    <property type="evidence" value="ECO:0007669"/>
    <property type="project" value="UniProtKB-KW"/>
</dbReference>
<feature type="compositionally biased region" description="Polar residues" evidence="1">
    <location>
        <begin position="172"/>
        <end position="182"/>
    </location>
</feature>
<dbReference type="RefSeq" id="XP_031579352.1">
    <property type="nucleotide sequence ID" value="XM_031722557.1"/>
</dbReference>
<feature type="compositionally biased region" description="Polar residues" evidence="1">
    <location>
        <begin position="338"/>
        <end position="350"/>
    </location>
</feature>
<dbReference type="EMBL" id="GG657460">
    <property type="protein sequence ID" value="OAT10476.1"/>
    <property type="molecule type" value="Genomic_DNA"/>
</dbReference>
<feature type="domain" description="WKF" evidence="2">
    <location>
        <begin position="189"/>
        <end position="250"/>
    </location>
</feature>
<dbReference type="GeneID" id="8503524"/>
<protein>
    <submittedName>
        <fullName evidence="3">Proteasome subunit alpha type 6</fullName>
    </submittedName>
</protein>
<keyword evidence="3" id="KW-0647">Proteasome</keyword>
<dbReference type="Proteomes" id="UP000002038">
    <property type="component" value="Unassembled WGS sequence"/>
</dbReference>
<dbReference type="AlphaFoldDB" id="A0A179UQU7"/>
<feature type="compositionally biased region" description="Low complexity" evidence="1">
    <location>
        <begin position="364"/>
        <end position="376"/>
    </location>
</feature>
<feature type="compositionally biased region" description="Basic residues" evidence="1">
    <location>
        <begin position="109"/>
        <end position="118"/>
    </location>
</feature>
<dbReference type="PANTHER" id="PTHR22306:SF2">
    <property type="entry name" value="CHROMOSOME 7 OPEN READING FRAME 50"/>
    <property type="match status" value="1"/>
</dbReference>
<evidence type="ECO:0000259" key="2">
    <source>
        <dbReference type="Pfam" id="PF10180"/>
    </source>
</evidence>
<accession>A0A179UQU7</accession>
<feature type="compositionally biased region" description="Polar residues" evidence="1">
    <location>
        <begin position="20"/>
        <end position="40"/>
    </location>
</feature>
<dbReference type="VEuPathDB" id="FungiDB:BDBG_06312"/>
<feature type="compositionally biased region" description="Polar residues" evidence="1">
    <location>
        <begin position="85"/>
        <end position="100"/>
    </location>
</feature>
<dbReference type="PANTHER" id="PTHR22306">
    <property type="entry name" value="CHROMOSOME 7 OPEN READING FRAME 50"/>
    <property type="match status" value="1"/>
</dbReference>
<feature type="compositionally biased region" description="Low complexity" evidence="1">
    <location>
        <begin position="414"/>
        <end position="436"/>
    </location>
</feature>
<feature type="region of interest" description="Disordered" evidence="1">
    <location>
        <begin position="338"/>
        <end position="436"/>
    </location>
</feature>
<sequence>MTSRIPAWKKLGLQLKNSTTSAIETDTASHVTSHVSSPSKGTKKRPLTSENEEPNVKKQRVEKSTINDKTKREEEDINGKILKKNASNLELKSSIEPSSVEQRDDKPPSKPKSKKRKSVSFAEDTKSEDGDADVELDLEQEDEDDREPSPAATRKAEKKKLKRQQRAKNRPTLASSMDSPASHTHPILQYLTLYHKSRAQWKFQKNRETHLLKHALSVDRIPSAYNASLAAYLAGIKGDGAKKRVAEVAVEAIKADDANVDSEKEIDGGDASQKDVYRDSISSFRKLLAEQGADPHSLEGDMVGDEATDLNAVWVKRLEKRRRAELVRHFVGGSIPTTAAAESQPQQKSVVTKKKKKNRTAVVDDASSSSSSSSSESDSDSDSDSDSESDDASSNPAAKEVNGKGTLDHESESSSDSSSDSDSETSSGSSSDSDSD</sequence>
<gene>
    <name evidence="3" type="ORF">BDBG_06312</name>
</gene>
<evidence type="ECO:0000313" key="4">
    <source>
        <dbReference type="Proteomes" id="UP000002038"/>
    </source>
</evidence>